<evidence type="ECO:0000256" key="1">
    <source>
        <dbReference type="SAM" id="Phobius"/>
    </source>
</evidence>
<feature type="transmembrane region" description="Helical" evidence="1">
    <location>
        <begin position="37"/>
        <end position="61"/>
    </location>
</feature>
<organism evidence="2 3">
    <name type="scientific">Gossypium trilobum</name>
    <dbReference type="NCBI Taxonomy" id="34281"/>
    <lineage>
        <taxon>Eukaryota</taxon>
        <taxon>Viridiplantae</taxon>
        <taxon>Streptophyta</taxon>
        <taxon>Embryophyta</taxon>
        <taxon>Tracheophyta</taxon>
        <taxon>Spermatophyta</taxon>
        <taxon>Magnoliopsida</taxon>
        <taxon>eudicotyledons</taxon>
        <taxon>Gunneridae</taxon>
        <taxon>Pentapetalae</taxon>
        <taxon>rosids</taxon>
        <taxon>malvids</taxon>
        <taxon>Malvales</taxon>
        <taxon>Malvaceae</taxon>
        <taxon>Malvoideae</taxon>
        <taxon>Gossypium</taxon>
    </lineage>
</organism>
<evidence type="ECO:0000313" key="2">
    <source>
        <dbReference type="EMBL" id="MBA0764322.1"/>
    </source>
</evidence>
<name>A0A7J9DU96_9ROSI</name>
<dbReference type="Proteomes" id="UP000593568">
    <property type="component" value="Unassembled WGS sequence"/>
</dbReference>
<evidence type="ECO:0000313" key="3">
    <source>
        <dbReference type="Proteomes" id="UP000593568"/>
    </source>
</evidence>
<dbReference type="EMBL" id="JABEZW010000004">
    <property type="protein sequence ID" value="MBA0764322.1"/>
    <property type="molecule type" value="Genomic_DNA"/>
</dbReference>
<dbReference type="AlphaFoldDB" id="A0A7J9DU96"/>
<reference evidence="2 3" key="1">
    <citation type="journal article" date="2019" name="Genome Biol. Evol.">
        <title>Insights into the evolution of the New World diploid cottons (Gossypium, subgenus Houzingenia) based on genome sequencing.</title>
        <authorList>
            <person name="Grover C.E."/>
            <person name="Arick M.A. 2nd"/>
            <person name="Thrash A."/>
            <person name="Conover J.L."/>
            <person name="Sanders W.S."/>
            <person name="Peterson D.G."/>
            <person name="Frelichowski J.E."/>
            <person name="Scheffler J.A."/>
            <person name="Scheffler B.E."/>
            <person name="Wendel J.F."/>
        </authorList>
    </citation>
    <scope>NUCLEOTIDE SEQUENCE [LARGE SCALE GENOMIC DNA]</scope>
    <source>
        <strain evidence="2">8</strain>
        <tissue evidence="2">Leaf</tissue>
    </source>
</reference>
<keyword evidence="1" id="KW-0472">Membrane</keyword>
<comment type="caution">
    <text evidence="2">The sequence shown here is derived from an EMBL/GenBank/DDBJ whole genome shotgun (WGS) entry which is preliminary data.</text>
</comment>
<accession>A0A7J9DU96</accession>
<keyword evidence="1" id="KW-1133">Transmembrane helix</keyword>
<gene>
    <name evidence="2" type="ORF">Gotri_013678</name>
</gene>
<feature type="transmembrane region" description="Helical" evidence="1">
    <location>
        <begin position="6"/>
        <end position="25"/>
    </location>
</feature>
<feature type="non-terminal residue" evidence="2">
    <location>
        <position position="1"/>
    </location>
</feature>
<sequence>MKNRNWARINGIWCIFLIYGNCLLFRQGTACHGKCKLTVIIGFWPTLAVFIQRIPILGWLFQQPFIRT</sequence>
<keyword evidence="1" id="KW-0812">Transmembrane</keyword>
<proteinExistence type="predicted"/>
<protein>
    <submittedName>
        <fullName evidence="2">Uncharacterized protein</fullName>
    </submittedName>
</protein>
<keyword evidence="3" id="KW-1185">Reference proteome</keyword>